<accession>A0A2K3UTC3</accession>
<comment type="caution">
    <text evidence="4">The sequence shown here is derived from an EMBL/GenBank/DDBJ whole genome shotgun (WGS) entry which is preliminary data.</text>
</comment>
<keyword evidence="5" id="KW-1185">Reference proteome</keyword>
<dbReference type="SUPFAM" id="SSF53474">
    <property type="entry name" value="alpha/beta-Hydrolases"/>
    <property type="match status" value="1"/>
</dbReference>
<keyword evidence="1" id="KW-0378">Hydrolase</keyword>
<protein>
    <recommendedName>
        <fullName evidence="3">Serine aminopeptidase S33 domain-containing protein</fullName>
    </recommendedName>
</protein>
<dbReference type="InterPro" id="IPR029058">
    <property type="entry name" value="AB_hydrolase_fold"/>
</dbReference>
<evidence type="ECO:0000256" key="1">
    <source>
        <dbReference type="ARBA" id="ARBA00022801"/>
    </source>
</evidence>
<dbReference type="GO" id="GO:0052689">
    <property type="term" value="F:carboxylic ester hydrolase activity"/>
    <property type="evidence" value="ECO:0007669"/>
    <property type="project" value="UniProtKB-ARBA"/>
</dbReference>
<dbReference type="AlphaFoldDB" id="A0A2K3UTC3"/>
<dbReference type="PANTHER" id="PTHR22946:SF9">
    <property type="entry name" value="POLYKETIDE TRANSFERASE AF380"/>
    <property type="match status" value="1"/>
</dbReference>
<feature type="compositionally biased region" description="Pro residues" evidence="2">
    <location>
        <begin position="302"/>
        <end position="311"/>
    </location>
</feature>
<dbReference type="Pfam" id="PF12146">
    <property type="entry name" value="Hydrolase_4"/>
    <property type="match status" value="1"/>
</dbReference>
<organism evidence="4 5">
    <name type="scientific">Deinococcus koreensis</name>
    <dbReference type="NCBI Taxonomy" id="2054903"/>
    <lineage>
        <taxon>Bacteria</taxon>
        <taxon>Thermotogati</taxon>
        <taxon>Deinococcota</taxon>
        <taxon>Deinococci</taxon>
        <taxon>Deinococcales</taxon>
        <taxon>Deinococcaceae</taxon>
        <taxon>Deinococcus</taxon>
    </lineage>
</organism>
<dbReference type="OrthoDB" id="9776685at2"/>
<evidence type="ECO:0000313" key="4">
    <source>
        <dbReference type="EMBL" id="PNY79750.1"/>
    </source>
</evidence>
<reference evidence="4 5" key="1">
    <citation type="submission" date="2018-01" db="EMBL/GenBank/DDBJ databases">
        <title>Deinococcus koreensis sp. nov., a radiation-resistant bacterium isolated from river water.</title>
        <authorList>
            <person name="Choi A."/>
        </authorList>
    </citation>
    <scope>NUCLEOTIDE SEQUENCE [LARGE SCALE GENOMIC DNA]</scope>
    <source>
        <strain evidence="4 5">SJW1-2</strain>
    </source>
</reference>
<dbReference type="InterPro" id="IPR022742">
    <property type="entry name" value="Hydrolase_4"/>
</dbReference>
<dbReference type="Proteomes" id="UP000236379">
    <property type="component" value="Unassembled WGS sequence"/>
</dbReference>
<dbReference type="InterPro" id="IPR050261">
    <property type="entry name" value="FrsA_esterase"/>
</dbReference>
<sequence>MPTAAQLGGLVLAPLPVMAGAVAYLAHTQANRLVRPPRTLSTHLPSRFGIGRWEDVKFTTADGLTLRGWFAAPPQRGGSAVVLAHGTGGHRGHLLPLAGALHARGHGVLLFDLRQHGRSDGEVSSFGLHEAEDVLAALAYLRTRPEVAGDRLALLGHSMGAAASLRAAARDGGVRAVVSISCAASLAENVADGVRALTRLPAFPLAPLTLWLAQRRARGRVDQMRPIDSVAELRGRPLLLVHGDADRLVAPHNARRLQGAAEPGTRLIEVAGAGHRSVIGPQHLRAYQDDVLAFLDAHLRPAPAPTPPYPHHPTGERHDDIYD</sequence>
<gene>
    <name evidence="4" type="ORF">CVO96_17510</name>
</gene>
<feature type="domain" description="Serine aminopeptidase S33" evidence="3">
    <location>
        <begin position="80"/>
        <end position="199"/>
    </location>
</feature>
<dbReference type="Gene3D" id="3.40.50.1820">
    <property type="entry name" value="alpha/beta hydrolase"/>
    <property type="match status" value="1"/>
</dbReference>
<evidence type="ECO:0000256" key="2">
    <source>
        <dbReference type="SAM" id="MobiDB-lite"/>
    </source>
</evidence>
<evidence type="ECO:0000313" key="5">
    <source>
        <dbReference type="Proteomes" id="UP000236379"/>
    </source>
</evidence>
<name>A0A2K3UTC3_9DEIO</name>
<feature type="region of interest" description="Disordered" evidence="2">
    <location>
        <begin position="302"/>
        <end position="323"/>
    </location>
</feature>
<dbReference type="EMBL" id="PPPD01000002">
    <property type="protein sequence ID" value="PNY79750.1"/>
    <property type="molecule type" value="Genomic_DNA"/>
</dbReference>
<feature type="compositionally biased region" description="Basic and acidic residues" evidence="2">
    <location>
        <begin position="313"/>
        <end position="323"/>
    </location>
</feature>
<dbReference type="PANTHER" id="PTHR22946">
    <property type="entry name" value="DIENELACTONE HYDROLASE DOMAIN-CONTAINING PROTEIN-RELATED"/>
    <property type="match status" value="1"/>
</dbReference>
<evidence type="ECO:0000259" key="3">
    <source>
        <dbReference type="Pfam" id="PF12146"/>
    </source>
</evidence>
<dbReference type="RefSeq" id="WP_103313734.1">
    <property type="nucleotide sequence ID" value="NZ_PPPD01000002.1"/>
</dbReference>
<proteinExistence type="predicted"/>